<keyword evidence="8" id="KW-1185">Reference proteome</keyword>
<dbReference type="PANTHER" id="PTHR23234:SF10">
    <property type="entry name" value="RIKEN CDNA 6720489N17 GENE-RELATED"/>
    <property type="match status" value="1"/>
</dbReference>
<dbReference type="SMART" id="SM00355">
    <property type="entry name" value="ZnF_C2H2"/>
    <property type="match status" value="1"/>
</dbReference>
<dbReference type="PROSITE" id="PS00028">
    <property type="entry name" value="ZINC_FINGER_C2H2_1"/>
    <property type="match status" value="1"/>
</dbReference>
<dbReference type="EMBL" id="CAXKWB010007733">
    <property type="protein sequence ID" value="CAL4088164.1"/>
    <property type="molecule type" value="Genomic_DNA"/>
</dbReference>
<dbReference type="FunFam" id="3.30.160.60:FF:002343">
    <property type="entry name" value="Zinc finger protein 33A"/>
    <property type="match status" value="1"/>
</dbReference>
<gene>
    <name evidence="7" type="ORF">MNOR_LOCUS13478</name>
</gene>
<name>A0AAV2QL32_MEGNR</name>
<dbReference type="PROSITE" id="PS50157">
    <property type="entry name" value="ZINC_FINGER_C2H2_2"/>
    <property type="match status" value="2"/>
</dbReference>
<keyword evidence="4" id="KW-0862">Zinc</keyword>
<evidence type="ECO:0000256" key="4">
    <source>
        <dbReference type="ARBA" id="ARBA00022833"/>
    </source>
</evidence>
<dbReference type="PANTHER" id="PTHR23234">
    <property type="entry name" value="ZNF44 PROTEIN"/>
    <property type="match status" value="1"/>
</dbReference>
<accession>A0AAV2QL32</accession>
<keyword evidence="1" id="KW-0479">Metal-binding</keyword>
<dbReference type="InterPro" id="IPR036236">
    <property type="entry name" value="Znf_C2H2_sf"/>
</dbReference>
<dbReference type="InterPro" id="IPR050758">
    <property type="entry name" value="Znf_C2H2-type"/>
</dbReference>
<evidence type="ECO:0000259" key="6">
    <source>
        <dbReference type="PROSITE" id="PS50157"/>
    </source>
</evidence>
<evidence type="ECO:0000256" key="1">
    <source>
        <dbReference type="ARBA" id="ARBA00022723"/>
    </source>
</evidence>
<feature type="domain" description="C2H2-type" evidence="6">
    <location>
        <begin position="188"/>
        <end position="215"/>
    </location>
</feature>
<keyword evidence="2" id="KW-0677">Repeat</keyword>
<organism evidence="7 8">
    <name type="scientific">Meganyctiphanes norvegica</name>
    <name type="common">Northern krill</name>
    <name type="synonym">Thysanopoda norvegica</name>
    <dbReference type="NCBI Taxonomy" id="48144"/>
    <lineage>
        <taxon>Eukaryota</taxon>
        <taxon>Metazoa</taxon>
        <taxon>Ecdysozoa</taxon>
        <taxon>Arthropoda</taxon>
        <taxon>Crustacea</taxon>
        <taxon>Multicrustacea</taxon>
        <taxon>Malacostraca</taxon>
        <taxon>Eumalacostraca</taxon>
        <taxon>Eucarida</taxon>
        <taxon>Euphausiacea</taxon>
        <taxon>Euphausiidae</taxon>
        <taxon>Meganyctiphanes</taxon>
    </lineage>
</organism>
<feature type="non-terminal residue" evidence="7">
    <location>
        <position position="230"/>
    </location>
</feature>
<dbReference type="Proteomes" id="UP001497623">
    <property type="component" value="Unassembled WGS sequence"/>
</dbReference>
<proteinExistence type="predicted"/>
<dbReference type="AlphaFoldDB" id="A0AAV2QL32"/>
<reference evidence="7 8" key="1">
    <citation type="submission" date="2024-05" db="EMBL/GenBank/DDBJ databases">
        <authorList>
            <person name="Wallberg A."/>
        </authorList>
    </citation>
    <scope>NUCLEOTIDE SEQUENCE [LARGE SCALE GENOMIC DNA]</scope>
</reference>
<dbReference type="SUPFAM" id="SSF57667">
    <property type="entry name" value="beta-beta-alpha zinc fingers"/>
    <property type="match status" value="2"/>
</dbReference>
<dbReference type="GO" id="GO:0008270">
    <property type="term" value="F:zinc ion binding"/>
    <property type="evidence" value="ECO:0007669"/>
    <property type="project" value="UniProtKB-KW"/>
</dbReference>
<dbReference type="Gene3D" id="3.30.160.60">
    <property type="entry name" value="Classic Zinc Finger"/>
    <property type="match status" value="3"/>
</dbReference>
<protein>
    <recommendedName>
        <fullName evidence="6">C2H2-type domain-containing protein</fullName>
    </recommendedName>
</protein>
<evidence type="ECO:0000256" key="2">
    <source>
        <dbReference type="ARBA" id="ARBA00022737"/>
    </source>
</evidence>
<feature type="domain" description="C2H2-type" evidence="6">
    <location>
        <begin position="160"/>
        <end position="187"/>
    </location>
</feature>
<dbReference type="GO" id="GO:0006355">
    <property type="term" value="P:regulation of DNA-templated transcription"/>
    <property type="evidence" value="ECO:0007669"/>
    <property type="project" value="UniProtKB-ARBA"/>
</dbReference>
<evidence type="ECO:0000313" key="8">
    <source>
        <dbReference type="Proteomes" id="UP001497623"/>
    </source>
</evidence>
<evidence type="ECO:0000313" key="7">
    <source>
        <dbReference type="EMBL" id="CAL4088164.1"/>
    </source>
</evidence>
<keyword evidence="3 5" id="KW-0863">Zinc-finger</keyword>
<sequence>MSDLFVKKEFGTTFVENANELNEIEVRYDSKISITPDERYCPEDFCQNPAYGNIEIKVKEEIIVSEEPKKFQAVETELKEEKEINEEQIYFTRESSLLKPGPTHTGYQYNKCEGACIHTQNTIEHNITNTDERPCQCGKAFSLKSVFNEQLRPQFAEKPYKCSQSNTIFSHKLNIINHQRTNTGEKSYECSQCDKAFSEKSNLIKHQRTHTGEKPYHCSLCDKAFSDKSN</sequence>
<dbReference type="FunFam" id="3.30.160.60:FF:000029">
    <property type="entry name" value="GLI family zinc finger 4"/>
    <property type="match status" value="1"/>
</dbReference>
<dbReference type="InterPro" id="IPR013087">
    <property type="entry name" value="Znf_C2H2_type"/>
</dbReference>
<evidence type="ECO:0000256" key="5">
    <source>
        <dbReference type="PROSITE-ProRule" id="PRU00042"/>
    </source>
</evidence>
<comment type="caution">
    <text evidence="7">The sequence shown here is derived from an EMBL/GenBank/DDBJ whole genome shotgun (WGS) entry which is preliminary data.</text>
</comment>
<evidence type="ECO:0000256" key="3">
    <source>
        <dbReference type="ARBA" id="ARBA00022771"/>
    </source>
</evidence>
<dbReference type="Pfam" id="PF00096">
    <property type="entry name" value="zf-C2H2"/>
    <property type="match status" value="1"/>
</dbReference>